<organism evidence="1 2">
    <name type="scientific">Nocardia huaxiensis</name>
    <dbReference type="NCBI Taxonomy" id="2755382"/>
    <lineage>
        <taxon>Bacteria</taxon>
        <taxon>Bacillati</taxon>
        <taxon>Actinomycetota</taxon>
        <taxon>Actinomycetes</taxon>
        <taxon>Mycobacteriales</taxon>
        <taxon>Nocardiaceae</taxon>
        <taxon>Nocardia</taxon>
    </lineage>
</organism>
<protein>
    <recommendedName>
        <fullName evidence="3">Sigma-70-like protein</fullName>
    </recommendedName>
</protein>
<proteinExistence type="predicted"/>
<dbReference type="EMBL" id="CP059399">
    <property type="protein sequence ID" value="QLY27528.1"/>
    <property type="molecule type" value="Genomic_DNA"/>
</dbReference>
<keyword evidence="2" id="KW-1185">Reference proteome</keyword>
<dbReference type="KEGG" id="nhu:H0264_29250"/>
<gene>
    <name evidence="1" type="ORF">H0264_29250</name>
</gene>
<accession>A0A7D6Z5X2</accession>
<dbReference type="Proteomes" id="UP000515512">
    <property type="component" value="Chromosome"/>
</dbReference>
<dbReference type="AlphaFoldDB" id="A0A7D6Z5X2"/>
<evidence type="ECO:0000313" key="2">
    <source>
        <dbReference type="Proteomes" id="UP000515512"/>
    </source>
</evidence>
<evidence type="ECO:0008006" key="3">
    <source>
        <dbReference type="Google" id="ProtNLM"/>
    </source>
</evidence>
<dbReference type="RefSeq" id="WP_181586137.1">
    <property type="nucleotide sequence ID" value="NZ_CP059399.1"/>
</dbReference>
<name>A0A7D6Z5X2_9NOCA</name>
<reference evidence="1 2" key="1">
    <citation type="submission" date="2020-07" db="EMBL/GenBank/DDBJ databases">
        <authorList>
            <person name="Zhuang K."/>
            <person name="Ran Y."/>
        </authorList>
    </citation>
    <scope>NUCLEOTIDE SEQUENCE [LARGE SCALE GENOMIC DNA]</scope>
    <source>
        <strain evidence="1 2">WCH-YHL-001</strain>
    </source>
</reference>
<evidence type="ECO:0000313" key="1">
    <source>
        <dbReference type="EMBL" id="QLY27528.1"/>
    </source>
</evidence>
<sequence>MSDELSERECALRRLPLPYSLALRLRDSGVEPELICEYVGVDAASLESVYRMAELKLAAVCEPGSAANGEAPASDSGGPADPI</sequence>